<accession>A0A0L8I7G3</accession>
<sequence>MLRHLKRERPQLKVSANEVSMDLRYLGGSSSLPSSMSHSVIFREFINVTVIH</sequence>
<dbReference type="AlphaFoldDB" id="A0A0L8I7G3"/>
<gene>
    <name evidence="1" type="ORF">OCBIM_22029658mg</name>
</gene>
<name>A0A0L8I7G3_OCTBM</name>
<protein>
    <submittedName>
        <fullName evidence="1">Uncharacterized protein</fullName>
    </submittedName>
</protein>
<reference evidence="1" key="1">
    <citation type="submission" date="2015-07" db="EMBL/GenBank/DDBJ databases">
        <title>MeaNS - Measles Nucleotide Surveillance Program.</title>
        <authorList>
            <person name="Tran T."/>
            <person name="Druce J."/>
        </authorList>
    </citation>
    <scope>NUCLEOTIDE SEQUENCE</scope>
    <source>
        <strain evidence="1">UCB-OBI-ISO-001</strain>
        <tissue evidence="1">Gonad</tissue>
    </source>
</reference>
<dbReference type="EMBL" id="KQ416315">
    <property type="protein sequence ID" value="KOF97421.1"/>
    <property type="molecule type" value="Genomic_DNA"/>
</dbReference>
<evidence type="ECO:0000313" key="1">
    <source>
        <dbReference type="EMBL" id="KOF97421.1"/>
    </source>
</evidence>
<proteinExistence type="predicted"/>
<organism evidence="1">
    <name type="scientific">Octopus bimaculoides</name>
    <name type="common">California two-spotted octopus</name>
    <dbReference type="NCBI Taxonomy" id="37653"/>
    <lineage>
        <taxon>Eukaryota</taxon>
        <taxon>Metazoa</taxon>
        <taxon>Spiralia</taxon>
        <taxon>Lophotrochozoa</taxon>
        <taxon>Mollusca</taxon>
        <taxon>Cephalopoda</taxon>
        <taxon>Coleoidea</taxon>
        <taxon>Octopodiformes</taxon>
        <taxon>Octopoda</taxon>
        <taxon>Incirrata</taxon>
        <taxon>Octopodidae</taxon>
        <taxon>Octopus</taxon>
    </lineage>
</organism>